<feature type="domain" description="Glycosyltransferase subfamily 4-like N-terminal" evidence="1">
    <location>
        <begin position="14"/>
        <end position="180"/>
    </location>
</feature>
<sequence length="383" mass="41709">MRYVLVTETYPPEVNGVALTVHGLACGLRVRGHAVCVVRPRQPAEAARPHDADELRLPGAPLPRYPGLRFGLPAAARLRRAWRACRPDAVYVATEGPLGASALRAAKALDIPVATGFHTRFDRYMRDYGLPWLAPVAWRWMRRFHDGADATLVPTAELASELQRAGVRRVLRLPRAVDTALFDPRRRDETLRAGWGARPQGPVVLHVGRIAPEKNLELAVRAFRALQRHRPQARMVWVGDGPARARLQRAHPDFVFCGVQRGEALARHFASGDLFVFPSRSETFGNVTLEAMASGVATVAFDTGAAREHLADGKHGHVVRDGDEAAFVEATVALGCDDARREAMGWAARAAAAALDPAHVAAAFDRLLQRLADGRTHAAPAVA</sequence>
<dbReference type="OrthoDB" id="9802525at2"/>
<gene>
    <name evidence="2" type="primary">gtrB</name>
    <name evidence="2" type="ORF">GCM10007167_17420</name>
</gene>
<dbReference type="PANTHER" id="PTHR45947:SF3">
    <property type="entry name" value="SULFOQUINOVOSYL TRANSFERASE SQD2"/>
    <property type="match status" value="1"/>
</dbReference>
<organism evidence="2 3">
    <name type="scientific">Vulcaniibacterium thermophilum</name>
    <dbReference type="NCBI Taxonomy" id="1169913"/>
    <lineage>
        <taxon>Bacteria</taxon>
        <taxon>Pseudomonadati</taxon>
        <taxon>Pseudomonadota</taxon>
        <taxon>Gammaproteobacteria</taxon>
        <taxon>Lysobacterales</taxon>
        <taxon>Lysobacteraceae</taxon>
        <taxon>Vulcaniibacterium</taxon>
    </lineage>
</organism>
<dbReference type="PANTHER" id="PTHR45947">
    <property type="entry name" value="SULFOQUINOVOSYL TRANSFERASE SQD2"/>
    <property type="match status" value="1"/>
</dbReference>
<name>A0A918Z3H3_9GAMM</name>
<keyword evidence="3" id="KW-1185">Reference proteome</keyword>
<evidence type="ECO:0000259" key="1">
    <source>
        <dbReference type="Pfam" id="PF13439"/>
    </source>
</evidence>
<dbReference type="AlphaFoldDB" id="A0A918Z3H3"/>
<evidence type="ECO:0000313" key="3">
    <source>
        <dbReference type="Proteomes" id="UP000636453"/>
    </source>
</evidence>
<evidence type="ECO:0000313" key="2">
    <source>
        <dbReference type="EMBL" id="GHE35660.1"/>
    </source>
</evidence>
<dbReference type="EMBL" id="BNCF01000008">
    <property type="protein sequence ID" value="GHE35660.1"/>
    <property type="molecule type" value="Genomic_DNA"/>
</dbReference>
<dbReference type="Gene3D" id="3.40.50.2000">
    <property type="entry name" value="Glycogen Phosphorylase B"/>
    <property type="match status" value="2"/>
</dbReference>
<dbReference type="CDD" id="cd03814">
    <property type="entry name" value="GT4-like"/>
    <property type="match status" value="1"/>
</dbReference>
<proteinExistence type="predicted"/>
<protein>
    <submittedName>
        <fullName evidence="2">Glycosyl transferase</fullName>
    </submittedName>
</protein>
<dbReference type="InterPro" id="IPR050194">
    <property type="entry name" value="Glycosyltransferase_grp1"/>
</dbReference>
<dbReference type="Proteomes" id="UP000636453">
    <property type="component" value="Unassembled WGS sequence"/>
</dbReference>
<dbReference type="RefSeq" id="WP_146472489.1">
    <property type="nucleotide sequence ID" value="NZ_BNCF01000008.1"/>
</dbReference>
<dbReference type="Pfam" id="PF13439">
    <property type="entry name" value="Glyco_transf_4"/>
    <property type="match status" value="1"/>
</dbReference>
<dbReference type="GO" id="GO:0016757">
    <property type="term" value="F:glycosyltransferase activity"/>
    <property type="evidence" value="ECO:0007669"/>
    <property type="project" value="TreeGrafter"/>
</dbReference>
<dbReference type="SUPFAM" id="SSF53756">
    <property type="entry name" value="UDP-Glycosyltransferase/glycogen phosphorylase"/>
    <property type="match status" value="1"/>
</dbReference>
<reference evidence="2" key="2">
    <citation type="submission" date="2020-09" db="EMBL/GenBank/DDBJ databases">
        <authorList>
            <person name="Sun Q."/>
            <person name="Kim S."/>
        </authorList>
    </citation>
    <scope>NUCLEOTIDE SEQUENCE</scope>
    <source>
        <strain evidence="2">KCTC 32020</strain>
    </source>
</reference>
<comment type="caution">
    <text evidence="2">The sequence shown here is derived from an EMBL/GenBank/DDBJ whole genome shotgun (WGS) entry which is preliminary data.</text>
</comment>
<dbReference type="Pfam" id="PF13692">
    <property type="entry name" value="Glyco_trans_1_4"/>
    <property type="match status" value="1"/>
</dbReference>
<dbReference type="InterPro" id="IPR028098">
    <property type="entry name" value="Glyco_trans_4-like_N"/>
</dbReference>
<reference evidence="2" key="1">
    <citation type="journal article" date="2014" name="Int. J. Syst. Evol. Microbiol.">
        <title>Complete genome sequence of Corynebacterium casei LMG S-19264T (=DSM 44701T), isolated from a smear-ripened cheese.</title>
        <authorList>
            <consortium name="US DOE Joint Genome Institute (JGI-PGF)"/>
            <person name="Walter F."/>
            <person name="Albersmeier A."/>
            <person name="Kalinowski J."/>
            <person name="Ruckert C."/>
        </authorList>
    </citation>
    <scope>NUCLEOTIDE SEQUENCE</scope>
    <source>
        <strain evidence="2">KCTC 32020</strain>
    </source>
</reference>
<keyword evidence="2" id="KW-0808">Transferase</keyword>
<accession>A0A918Z3H3</accession>